<dbReference type="InterPro" id="IPR011335">
    <property type="entry name" value="Restrct_endonuc-II-like"/>
</dbReference>
<dbReference type="InterPro" id="IPR008538">
    <property type="entry name" value="Uma2"/>
</dbReference>
<evidence type="ECO:0000313" key="2">
    <source>
        <dbReference type="EMBL" id="NYF90326.1"/>
    </source>
</evidence>
<dbReference type="EMBL" id="JACCCU010000001">
    <property type="protein sequence ID" value="NYF90326.1"/>
    <property type="molecule type" value="Genomic_DNA"/>
</dbReference>
<comment type="caution">
    <text evidence="2">The sequence shown here is derived from an EMBL/GenBank/DDBJ whole genome shotgun (WGS) entry which is preliminary data.</text>
</comment>
<keyword evidence="2" id="KW-0540">Nuclease</keyword>
<name>A0A852VL94_9BACT</name>
<sequence length="178" mass="20389">MAASTLVPLQEYLETSYRPDRDWIDGEVKERNMGEGQHAVLQKFFTLLFGTREQQWSVRVLPEQRVQTSTEHYRIPDICVTRRSAPFEAIVHTAPLLCIEILSREDRMSEMQERVEDYLGMGVEIVWLVDPRRRKAFVNDALGLREAVEELTVPGTAIRVAVTEVFAELDELEGKAGV</sequence>
<dbReference type="SUPFAM" id="SSF52980">
    <property type="entry name" value="Restriction endonuclease-like"/>
    <property type="match status" value="1"/>
</dbReference>
<reference evidence="2 3" key="1">
    <citation type="submission" date="2020-07" db="EMBL/GenBank/DDBJ databases">
        <title>Genomic Encyclopedia of Type Strains, Phase IV (KMG-V): Genome sequencing to study the core and pangenomes of soil and plant-associated prokaryotes.</title>
        <authorList>
            <person name="Whitman W."/>
        </authorList>
    </citation>
    <scope>NUCLEOTIDE SEQUENCE [LARGE SCALE GENOMIC DNA]</scope>
    <source>
        <strain evidence="2 3">M8UP22</strain>
    </source>
</reference>
<evidence type="ECO:0000259" key="1">
    <source>
        <dbReference type="Pfam" id="PF05685"/>
    </source>
</evidence>
<dbReference type="Gene3D" id="3.90.1570.10">
    <property type="entry name" value="tt1808, chain A"/>
    <property type="match status" value="1"/>
</dbReference>
<dbReference type="AlphaFoldDB" id="A0A852VL94"/>
<dbReference type="GO" id="GO:0004519">
    <property type="term" value="F:endonuclease activity"/>
    <property type="evidence" value="ECO:0007669"/>
    <property type="project" value="UniProtKB-KW"/>
</dbReference>
<evidence type="ECO:0000313" key="3">
    <source>
        <dbReference type="Proteomes" id="UP000564385"/>
    </source>
</evidence>
<keyword evidence="2" id="KW-0378">Hydrolase</keyword>
<gene>
    <name evidence="2" type="ORF">HDF08_002393</name>
</gene>
<accession>A0A852VL94</accession>
<dbReference type="PANTHER" id="PTHR34107">
    <property type="entry name" value="SLL0198 PROTEIN-RELATED"/>
    <property type="match status" value="1"/>
</dbReference>
<dbReference type="Proteomes" id="UP000564385">
    <property type="component" value="Unassembled WGS sequence"/>
</dbReference>
<dbReference type="PANTHER" id="PTHR34107:SF1">
    <property type="entry name" value="SLL0198 PROTEIN"/>
    <property type="match status" value="1"/>
</dbReference>
<protein>
    <submittedName>
        <fullName evidence="2">Uma2 family endonuclease</fullName>
    </submittedName>
</protein>
<dbReference type="Pfam" id="PF05685">
    <property type="entry name" value="Uma2"/>
    <property type="match status" value="1"/>
</dbReference>
<keyword evidence="2" id="KW-0255">Endonuclease</keyword>
<dbReference type="CDD" id="cd06260">
    <property type="entry name" value="DUF820-like"/>
    <property type="match status" value="1"/>
</dbReference>
<proteinExistence type="predicted"/>
<feature type="domain" description="Putative restriction endonuclease" evidence="1">
    <location>
        <begin position="22"/>
        <end position="138"/>
    </location>
</feature>
<organism evidence="2 3">
    <name type="scientific">Tunturiibacter lichenicola</name>
    <dbReference type="NCBI Taxonomy" id="2051959"/>
    <lineage>
        <taxon>Bacteria</taxon>
        <taxon>Pseudomonadati</taxon>
        <taxon>Acidobacteriota</taxon>
        <taxon>Terriglobia</taxon>
        <taxon>Terriglobales</taxon>
        <taxon>Acidobacteriaceae</taxon>
        <taxon>Tunturiibacter</taxon>
    </lineage>
</organism>
<dbReference type="InterPro" id="IPR012296">
    <property type="entry name" value="Nuclease_put_TT1808"/>
</dbReference>